<dbReference type="Gene3D" id="1.10.10.60">
    <property type="entry name" value="Homeodomain-like"/>
    <property type="match status" value="1"/>
</dbReference>
<evidence type="ECO:0000256" key="3">
    <source>
        <dbReference type="ARBA" id="ARBA00023163"/>
    </source>
</evidence>
<dbReference type="PANTHER" id="PTHR46796:SF12">
    <property type="entry name" value="HTH-TYPE DNA-BINDING TRANSCRIPTIONAL ACTIVATOR EUTR"/>
    <property type="match status" value="1"/>
</dbReference>
<organism evidence="5 6">
    <name type="scientific">Rathayibacter rubneri</name>
    <dbReference type="NCBI Taxonomy" id="2950106"/>
    <lineage>
        <taxon>Bacteria</taxon>
        <taxon>Bacillati</taxon>
        <taxon>Actinomycetota</taxon>
        <taxon>Actinomycetes</taxon>
        <taxon>Micrococcales</taxon>
        <taxon>Microbacteriaceae</taxon>
        <taxon>Rathayibacter</taxon>
    </lineage>
</organism>
<proteinExistence type="predicted"/>
<dbReference type="PROSITE" id="PS01124">
    <property type="entry name" value="HTH_ARAC_FAMILY_2"/>
    <property type="match status" value="1"/>
</dbReference>
<evidence type="ECO:0000256" key="2">
    <source>
        <dbReference type="ARBA" id="ARBA00023125"/>
    </source>
</evidence>
<feature type="domain" description="HTH araC/xylS-type" evidence="4">
    <location>
        <begin position="214"/>
        <end position="315"/>
    </location>
</feature>
<dbReference type="Pfam" id="PF12833">
    <property type="entry name" value="HTH_18"/>
    <property type="match status" value="1"/>
</dbReference>
<evidence type="ECO:0000313" key="5">
    <source>
        <dbReference type="EMBL" id="MCM6763702.1"/>
    </source>
</evidence>
<keyword evidence="3" id="KW-0804">Transcription</keyword>
<accession>A0A9X2DZ86</accession>
<protein>
    <submittedName>
        <fullName evidence="5">AraC family transcriptional regulator</fullName>
    </submittedName>
</protein>
<sequence>MNDERTRVRLDTGGGDPEEARHRLAVLYNGEEWSALPTDSAFSYRYAALGDAAMTLRTSRMAGDLRGSVGVTDEVVVQWIVGGRATVDDGQEPIAMVHGRPQLFPVGRSFAFEYVDYEQKLVHLGRSAVEKVAAERGLLGPLRFDHRIQPTADAVQHWRRAVSASAQALRSERVSHLLWDELTRGTVSALLELYPPEAAVAPPELLLPRNARLRTAVEFIHAHASEPIGPTEVAASAGLSVRGLQSAFQRVLDVRPIAYIRLVRLDAAHAELAAADPRTRSVTEIAHAWGFGNPGRFSSAYLARFGEYPSATLQR</sequence>
<dbReference type="InterPro" id="IPR050204">
    <property type="entry name" value="AraC_XylS_family_regulators"/>
</dbReference>
<dbReference type="RefSeq" id="WP_251946975.1">
    <property type="nucleotide sequence ID" value="NZ_JAMRYM010000078.1"/>
</dbReference>
<dbReference type="AlphaFoldDB" id="A0A9X2DZ86"/>
<keyword evidence="6" id="KW-1185">Reference proteome</keyword>
<dbReference type="InterPro" id="IPR009057">
    <property type="entry name" value="Homeodomain-like_sf"/>
</dbReference>
<dbReference type="GO" id="GO:0043565">
    <property type="term" value="F:sequence-specific DNA binding"/>
    <property type="evidence" value="ECO:0007669"/>
    <property type="project" value="InterPro"/>
</dbReference>
<name>A0A9X2DZ86_9MICO</name>
<gene>
    <name evidence="5" type="ORF">NB037_14875</name>
</gene>
<comment type="caution">
    <text evidence="5">The sequence shown here is derived from an EMBL/GenBank/DDBJ whole genome shotgun (WGS) entry which is preliminary data.</text>
</comment>
<dbReference type="SMART" id="SM00342">
    <property type="entry name" value="HTH_ARAC"/>
    <property type="match status" value="1"/>
</dbReference>
<evidence type="ECO:0000256" key="1">
    <source>
        <dbReference type="ARBA" id="ARBA00023015"/>
    </source>
</evidence>
<dbReference type="EMBL" id="JAMRYM010000078">
    <property type="protein sequence ID" value="MCM6763702.1"/>
    <property type="molecule type" value="Genomic_DNA"/>
</dbReference>
<dbReference type="InterPro" id="IPR018060">
    <property type="entry name" value="HTH_AraC"/>
</dbReference>
<evidence type="ECO:0000259" key="4">
    <source>
        <dbReference type="PROSITE" id="PS01124"/>
    </source>
</evidence>
<reference evidence="5" key="1">
    <citation type="submission" date="2022-06" db="EMBL/GenBank/DDBJ databases">
        <title>Whole genome shotgun sequencing (WGS) of Rathayibacter sp. ZW T2_19, isolated from stored onions (Allium cepa).</title>
        <authorList>
            <person name="Stoll D.A."/>
            <person name="Huch M."/>
        </authorList>
    </citation>
    <scope>NUCLEOTIDE SEQUENCE</scope>
    <source>
        <strain evidence="5">ZW T2_19</strain>
    </source>
</reference>
<dbReference type="Proteomes" id="UP001155240">
    <property type="component" value="Unassembled WGS sequence"/>
</dbReference>
<keyword evidence="1" id="KW-0805">Transcription regulation</keyword>
<evidence type="ECO:0000313" key="6">
    <source>
        <dbReference type="Proteomes" id="UP001155240"/>
    </source>
</evidence>
<keyword evidence="2" id="KW-0238">DNA-binding</keyword>
<dbReference type="SUPFAM" id="SSF46689">
    <property type="entry name" value="Homeodomain-like"/>
    <property type="match status" value="2"/>
</dbReference>
<dbReference type="GO" id="GO:0003700">
    <property type="term" value="F:DNA-binding transcription factor activity"/>
    <property type="evidence" value="ECO:0007669"/>
    <property type="project" value="InterPro"/>
</dbReference>
<dbReference type="PANTHER" id="PTHR46796">
    <property type="entry name" value="HTH-TYPE TRANSCRIPTIONAL ACTIVATOR RHAS-RELATED"/>
    <property type="match status" value="1"/>
</dbReference>